<dbReference type="Proteomes" id="UP000250235">
    <property type="component" value="Unassembled WGS sequence"/>
</dbReference>
<gene>
    <name evidence="2" type="ORF">F511_19819</name>
</gene>
<dbReference type="AlphaFoldDB" id="A0A2Z7BT69"/>
<accession>A0A2Z7BT69</accession>
<evidence type="ECO:0000256" key="1">
    <source>
        <dbReference type="SAM" id="MobiDB-lite"/>
    </source>
</evidence>
<feature type="region of interest" description="Disordered" evidence="1">
    <location>
        <begin position="186"/>
        <end position="219"/>
    </location>
</feature>
<evidence type="ECO:0000313" key="3">
    <source>
        <dbReference type="Proteomes" id="UP000250235"/>
    </source>
</evidence>
<dbReference type="EMBL" id="KV002497">
    <property type="protein sequence ID" value="KZV37751.1"/>
    <property type="molecule type" value="Genomic_DNA"/>
</dbReference>
<keyword evidence="3" id="KW-1185">Reference proteome</keyword>
<organism evidence="2 3">
    <name type="scientific">Dorcoceras hygrometricum</name>
    <dbReference type="NCBI Taxonomy" id="472368"/>
    <lineage>
        <taxon>Eukaryota</taxon>
        <taxon>Viridiplantae</taxon>
        <taxon>Streptophyta</taxon>
        <taxon>Embryophyta</taxon>
        <taxon>Tracheophyta</taxon>
        <taxon>Spermatophyta</taxon>
        <taxon>Magnoliopsida</taxon>
        <taxon>eudicotyledons</taxon>
        <taxon>Gunneridae</taxon>
        <taxon>Pentapetalae</taxon>
        <taxon>asterids</taxon>
        <taxon>lamiids</taxon>
        <taxon>Lamiales</taxon>
        <taxon>Gesneriaceae</taxon>
        <taxon>Didymocarpoideae</taxon>
        <taxon>Trichosporeae</taxon>
        <taxon>Loxocarpinae</taxon>
        <taxon>Dorcoceras</taxon>
    </lineage>
</organism>
<name>A0A2Z7BT69_9LAMI</name>
<reference evidence="2 3" key="1">
    <citation type="journal article" date="2015" name="Proc. Natl. Acad. Sci. U.S.A.">
        <title>The resurrection genome of Boea hygrometrica: A blueprint for survival of dehydration.</title>
        <authorList>
            <person name="Xiao L."/>
            <person name="Yang G."/>
            <person name="Zhang L."/>
            <person name="Yang X."/>
            <person name="Zhao S."/>
            <person name="Ji Z."/>
            <person name="Zhou Q."/>
            <person name="Hu M."/>
            <person name="Wang Y."/>
            <person name="Chen M."/>
            <person name="Xu Y."/>
            <person name="Jin H."/>
            <person name="Xiao X."/>
            <person name="Hu G."/>
            <person name="Bao F."/>
            <person name="Hu Y."/>
            <person name="Wan P."/>
            <person name="Li L."/>
            <person name="Deng X."/>
            <person name="Kuang T."/>
            <person name="Xiang C."/>
            <person name="Zhu J.K."/>
            <person name="Oliver M.J."/>
            <person name="He Y."/>
        </authorList>
    </citation>
    <scope>NUCLEOTIDE SEQUENCE [LARGE SCALE GENOMIC DNA]</scope>
    <source>
        <strain evidence="3">cv. XS01</strain>
    </source>
</reference>
<feature type="compositionally biased region" description="Polar residues" evidence="1">
    <location>
        <begin position="186"/>
        <end position="195"/>
    </location>
</feature>
<protein>
    <submittedName>
        <fullName evidence="2">Uncharacterized protein</fullName>
    </submittedName>
</protein>
<sequence>MSRAMYAGSIDVHPLLMEGPKIQGVEKQRRNAASGTPACGGYGTCVRPLQYLRSAATVPAFGRYSACVRPLQYPRSAATVPAYKILAQTPLGPSGTGPKIQGVEKQRRNAASGTPACGGYGTCVRPLQYLRSAATVPAFGRYSACVRPLQYPRSAATAAVDRQSGPRSETIFLRQSALEYLTDFSTNGFSSSWRSKQVRSREKPGDGGGARRVREGERL</sequence>
<evidence type="ECO:0000313" key="2">
    <source>
        <dbReference type="EMBL" id="KZV37751.1"/>
    </source>
</evidence>
<proteinExistence type="predicted"/>